<dbReference type="Pfam" id="PF00061">
    <property type="entry name" value="Lipocalin"/>
    <property type="match status" value="1"/>
</dbReference>
<keyword evidence="3" id="KW-0964">Secreted</keyword>
<dbReference type="Gene3D" id="2.40.128.20">
    <property type="match status" value="1"/>
</dbReference>
<dbReference type="InterPro" id="IPR000566">
    <property type="entry name" value="Lipocln_cytosolic_FA-bd_dom"/>
</dbReference>
<reference evidence="8" key="1">
    <citation type="submission" date="2025-08" db="UniProtKB">
        <authorList>
            <consortium name="RefSeq"/>
        </authorList>
    </citation>
    <scope>IDENTIFICATION</scope>
    <source>
        <tissue evidence="8">Muscle</tissue>
    </source>
</reference>
<comment type="subcellular location">
    <subcellularLocation>
        <location evidence="1">Secreted</location>
    </subcellularLocation>
</comment>
<dbReference type="InterPro" id="IPR002971">
    <property type="entry name" value="Maj_urinary"/>
</dbReference>
<evidence type="ECO:0000259" key="6">
    <source>
        <dbReference type="Pfam" id="PF00061"/>
    </source>
</evidence>
<evidence type="ECO:0000256" key="2">
    <source>
        <dbReference type="ARBA" id="ARBA00006889"/>
    </source>
</evidence>
<dbReference type="Proteomes" id="UP000694851">
    <property type="component" value="Unplaced"/>
</dbReference>
<dbReference type="SUPFAM" id="SSF50814">
    <property type="entry name" value="Lipocalins"/>
    <property type="match status" value="1"/>
</dbReference>
<dbReference type="GO" id="GO:0036094">
    <property type="term" value="F:small molecule binding"/>
    <property type="evidence" value="ECO:0007669"/>
    <property type="project" value="InterPro"/>
</dbReference>
<dbReference type="InterPro" id="IPR012674">
    <property type="entry name" value="Calycin"/>
</dbReference>
<keyword evidence="7" id="KW-1185">Reference proteome</keyword>
<dbReference type="InterPro" id="IPR002345">
    <property type="entry name" value="Lipocalin"/>
</dbReference>
<gene>
    <name evidence="8" type="primary">LOC109379303</name>
</gene>
<evidence type="ECO:0000256" key="5">
    <source>
        <dbReference type="ARBA" id="ARBA00023157"/>
    </source>
</evidence>
<dbReference type="GeneID" id="109379303"/>
<dbReference type="PANTHER" id="PTHR11430:SF76">
    <property type="entry name" value="MAJOR URINARY PROTEIN 1-RELATED"/>
    <property type="match status" value="1"/>
</dbReference>
<proteinExistence type="inferred from homology"/>
<evidence type="ECO:0000313" key="7">
    <source>
        <dbReference type="Proteomes" id="UP000694851"/>
    </source>
</evidence>
<keyword evidence="4" id="KW-0732">Signal</keyword>
<evidence type="ECO:0000256" key="3">
    <source>
        <dbReference type="ARBA" id="ARBA00022525"/>
    </source>
</evidence>
<feature type="domain" description="Lipocalin/cytosolic fatty-acid binding" evidence="6">
    <location>
        <begin position="2"/>
        <end position="65"/>
    </location>
</feature>
<evidence type="ECO:0000256" key="4">
    <source>
        <dbReference type="ARBA" id="ARBA00022729"/>
    </source>
</evidence>
<dbReference type="PRINTS" id="PR01221">
    <property type="entry name" value="MAJORURINARY"/>
</dbReference>
<dbReference type="GO" id="GO:0005615">
    <property type="term" value="C:extracellular space"/>
    <property type="evidence" value="ECO:0007669"/>
    <property type="project" value="TreeGrafter"/>
</dbReference>
<comment type="similarity">
    <text evidence="2">Belongs to the calycin superfamily. Lipocalin family.</text>
</comment>
<organism evidence="7 8">
    <name type="scientific">Hipposideros armiger</name>
    <name type="common">Great Himalayan leaf-nosed bat</name>
    <dbReference type="NCBI Taxonomy" id="186990"/>
    <lineage>
        <taxon>Eukaryota</taxon>
        <taxon>Metazoa</taxon>
        <taxon>Chordata</taxon>
        <taxon>Craniata</taxon>
        <taxon>Vertebrata</taxon>
        <taxon>Euteleostomi</taxon>
        <taxon>Mammalia</taxon>
        <taxon>Eutheria</taxon>
        <taxon>Laurasiatheria</taxon>
        <taxon>Chiroptera</taxon>
        <taxon>Yinpterochiroptera</taxon>
        <taxon>Rhinolophoidea</taxon>
        <taxon>Hipposideridae</taxon>
        <taxon>Hipposideros</taxon>
    </lineage>
</organism>
<dbReference type="RefSeq" id="XP_019491352.1">
    <property type="nucleotide sequence ID" value="XM_019635807.1"/>
</dbReference>
<protein>
    <submittedName>
        <fullName evidence="8">Salivary lipocalin-like isoform X1</fullName>
    </submittedName>
</protein>
<name>A0A8B7QSX1_HIPAR</name>
<dbReference type="OrthoDB" id="9048943at2759"/>
<dbReference type="GO" id="GO:0005549">
    <property type="term" value="F:odorant binding"/>
    <property type="evidence" value="ECO:0007669"/>
    <property type="project" value="TreeGrafter"/>
</dbReference>
<sequence length="99" mass="11584">MFRVIEAAYGEYAIFHTVSFDNRKEVQLMMLYGQEPDLRPEIKTRFGQICQKHGMYEENIIDATKVADRCLQTRGSFLAQFFRSRSPSHPQIFGHNILL</sequence>
<evidence type="ECO:0000256" key="1">
    <source>
        <dbReference type="ARBA" id="ARBA00004613"/>
    </source>
</evidence>
<evidence type="ECO:0000313" key="8">
    <source>
        <dbReference type="RefSeq" id="XP_019491352.1"/>
    </source>
</evidence>
<dbReference type="PANTHER" id="PTHR11430">
    <property type="entry name" value="LIPOCALIN"/>
    <property type="match status" value="1"/>
</dbReference>
<dbReference type="AlphaFoldDB" id="A0A8B7QSX1"/>
<keyword evidence="5" id="KW-1015">Disulfide bond</keyword>
<accession>A0A8B7QSX1</accession>
<dbReference type="KEGG" id="hai:109379303"/>